<dbReference type="EMBL" id="WNJO01000009">
    <property type="protein sequence ID" value="MTV82700.1"/>
    <property type="molecule type" value="Genomic_DNA"/>
</dbReference>
<proteinExistence type="predicted"/>
<keyword evidence="1" id="KW-0812">Transmembrane</keyword>
<gene>
    <name evidence="2" type="ORF">GM612_08590</name>
</gene>
<evidence type="ECO:0000313" key="3">
    <source>
        <dbReference type="Proteomes" id="UP000466388"/>
    </source>
</evidence>
<accession>A0A7X2XW90</accession>
<keyword evidence="1" id="KW-0472">Membrane</keyword>
<reference evidence="2 3" key="1">
    <citation type="submission" date="2019-11" db="EMBL/GenBank/DDBJ databases">
        <title>Lactobacillus sp. nov. CRM56-3, isolated from fermented tea leaves.</title>
        <authorList>
            <person name="Phuengjayaem S."/>
            <person name="Tanasupawat S."/>
        </authorList>
    </citation>
    <scope>NUCLEOTIDE SEQUENCE [LARGE SCALE GENOMIC DNA]</scope>
    <source>
        <strain evidence="2 3">CRM56-3</strain>
    </source>
</reference>
<name>A0A7X2XW90_9LACO</name>
<dbReference type="AlphaFoldDB" id="A0A7X2XW90"/>
<feature type="transmembrane region" description="Helical" evidence="1">
    <location>
        <begin position="6"/>
        <end position="29"/>
    </location>
</feature>
<keyword evidence="1" id="KW-1133">Transmembrane helix</keyword>
<dbReference type="RefSeq" id="WP_343031859.1">
    <property type="nucleotide sequence ID" value="NZ_WNJO01000009.1"/>
</dbReference>
<dbReference type="Pfam" id="PF16935">
    <property type="entry name" value="Hol_Tox"/>
    <property type="match status" value="1"/>
</dbReference>
<comment type="caution">
    <text evidence="2">The sequence shown here is derived from an EMBL/GenBank/DDBJ whole genome shotgun (WGS) entry which is preliminary data.</text>
</comment>
<keyword evidence="3" id="KW-1185">Reference proteome</keyword>
<evidence type="ECO:0000256" key="1">
    <source>
        <dbReference type="SAM" id="Phobius"/>
    </source>
</evidence>
<dbReference type="InterPro" id="IPR031616">
    <property type="entry name" value="BsrE-like"/>
</dbReference>
<evidence type="ECO:0000313" key="2">
    <source>
        <dbReference type="EMBL" id="MTV82700.1"/>
    </source>
</evidence>
<organism evidence="2 3">
    <name type="scientific">Secundilactobacillus folii</name>
    <dbReference type="NCBI Taxonomy" id="2678357"/>
    <lineage>
        <taxon>Bacteria</taxon>
        <taxon>Bacillati</taxon>
        <taxon>Bacillota</taxon>
        <taxon>Bacilli</taxon>
        <taxon>Lactobacillales</taxon>
        <taxon>Lactobacillaceae</taxon>
        <taxon>Secundilactobacillus</taxon>
    </lineage>
</organism>
<sequence>MSISDAIQLMLAFGTFVIALLGLVVELIINFRQKK</sequence>
<protein>
    <submittedName>
        <fullName evidence="2">Putative holin-like toxin</fullName>
    </submittedName>
</protein>
<dbReference type="Proteomes" id="UP000466388">
    <property type="component" value="Unassembled WGS sequence"/>
</dbReference>